<gene>
    <name evidence="3" type="ORF">OKA104_LOCUS31926</name>
    <name evidence="2" type="ORF">VCS650_LOCUS41031</name>
</gene>
<dbReference type="GO" id="GO:0048038">
    <property type="term" value="F:quinone binding"/>
    <property type="evidence" value="ECO:0007669"/>
    <property type="project" value="InterPro"/>
</dbReference>
<evidence type="ECO:0000313" key="3">
    <source>
        <dbReference type="EMBL" id="CAF4037024.1"/>
    </source>
</evidence>
<dbReference type="EMBL" id="CAJOAY010003726">
    <property type="protein sequence ID" value="CAF4037024.1"/>
    <property type="molecule type" value="Genomic_DNA"/>
</dbReference>
<proteinExistence type="predicted"/>
<dbReference type="InterPro" id="IPR015800">
    <property type="entry name" value="Cu_amine_oxidase_N2"/>
</dbReference>
<accession>A0A815RMZ7</accession>
<dbReference type="Pfam" id="PF02727">
    <property type="entry name" value="Cu_amine_oxidN2"/>
    <property type="match status" value="1"/>
</dbReference>
<dbReference type="Gene3D" id="3.10.450.40">
    <property type="match status" value="1"/>
</dbReference>
<dbReference type="InterPro" id="IPR016182">
    <property type="entry name" value="Cu_amine_oxidase_N-reg"/>
</dbReference>
<dbReference type="GO" id="GO:0008131">
    <property type="term" value="F:primary methylamine oxidase activity"/>
    <property type="evidence" value="ECO:0007669"/>
    <property type="project" value="InterPro"/>
</dbReference>
<comment type="caution">
    <text evidence="2">The sequence shown here is derived from an EMBL/GenBank/DDBJ whole genome shotgun (WGS) entry which is preliminary data.</text>
</comment>
<reference evidence="2" key="1">
    <citation type="submission" date="2021-02" db="EMBL/GenBank/DDBJ databases">
        <authorList>
            <person name="Nowell W R."/>
        </authorList>
    </citation>
    <scope>NUCLEOTIDE SEQUENCE</scope>
</reference>
<dbReference type="AlphaFoldDB" id="A0A815RMZ7"/>
<protein>
    <recommendedName>
        <fullName evidence="1">Copper amine oxidase N2-terminal domain-containing protein</fullName>
    </recommendedName>
</protein>
<dbReference type="Proteomes" id="UP000663881">
    <property type="component" value="Unassembled WGS sequence"/>
</dbReference>
<dbReference type="SUPFAM" id="SSF54416">
    <property type="entry name" value="Amine oxidase N-terminal region"/>
    <property type="match status" value="1"/>
</dbReference>
<organism evidence="2 4">
    <name type="scientific">Adineta steineri</name>
    <dbReference type="NCBI Taxonomy" id="433720"/>
    <lineage>
        <taxon>Eukaryota</taxon>
        <taxon>Metazoa</taxon>
        <taxon>Spiralia</taxon>
        <taxon>Gnathifera</taxon>
        <taxon>Rotifera</taxon>
        <taxon>Eurotatoria</taxon>
        <taxon>Bdelloidea</taxon>
        <taxon>Adinetida</taxon>
        <taxon>Adinetidae</taxon>
        <taxon>Adineta</taxon>
    </lineage>
</organism>
<sequence length="157" mass="17617">MVKSIEINSDIAATEELAAHPAKLPTQLEVEKCLPVQNIIPDGVSPPIRHPLDPLNADEINLTTRLLQTSSKFQKYMRIITILPNEPEDKHSVLSYKSKDQLQRRATAAVRDPKGRTTYEFVVDLTNEQVEKCTEFNNGQPGLAGDEIIESCGWVFF</sequence>
<dbReference type="GO" id="GO:0009308">
    <property type="term" value="P:amine metabolic process"/>
    <property type="evidence" value="ECO:0007669"/>
    <property type="project" value="InterPro"/>
</dbReference>
<dbReference type="OrthoDB" id="10574369at2759"/>
<evidence type="ECO:0000259" key="1">
    <source>
        <dbReference type="Pfam" id="PF02727"/>
    </source>
</evidence>
<evidence type="ECO:0000313" key="2">
    <source>
        <dbReference type="EMBL" id="CAF1478602.1"/>
    </source>
</evidence>
<dbReference type="EMBL" id="CAJNON010001668">
    <property type="protein sequence ID" value="CAF1478602.1"/>
    <property type="molecule type" value="Genomic_DNA"/>
</dbReference>
<name>A0A815RMZ7_9BILA</name>
<dbReference type="Proteomes" id="UP000663891">
    <property type="component" value="Unassembled WGS sequence"/>
</dbReference>
<evidence type="ECO:0000313" key="4">
    <source>
        <dbReference type="Proteomes" id="UP000663891"/>
    </source>
</evidence>
<dbReference type="GO" id="GO:0005507">
    <property type="term" value="F:copper ion binding"/>
    <property type="evidence" value="ECO:0007669"/>
    <property type="project" value="InterPro"/>
</dbReference>
<feature type="domain" description="Copper amine oxidase N2-terminal" evidence="1">
    <location>
        <begin position="50"/>
        <end position="132"/>
    </location>
</feature>